<dbReference type="GO" id="GO:0007165">
    <property type="term" value="P:signal transduction"/>
    <property type="evidence" value="ECO:0007669"/>
    <property type="project" value="UniProtKB-KW"/>
</dbReference>
<dbReference type="FunFam" id="1.10.287.950:FF:000001">
    <property type="entry name" value="Methyl-accepting chemotaxis sensory transducer"/>
    <property type="match status" value="1"/>
</dbReference>
<feature type="domain" description="Methyl-accepting transducer" evidence="9">
    <location>
        <begin position="267"/>
        <end position="503"/>
    </location>
</feature>
<dbReference type="Pfam" id="PF12729">
    <property type="entry name" value="4HB_MCP_1"/>
    <property type="match status" value="1"/>
</dbReference>
<dbReference type="PANTHER" id="PTHR32089:SF119">
    <property type="entry name" value="METHYL-ACCEPTING CHEMOTAXIS PROTEIN CTPL"/>
    <property type="match status" value="1"/>
</dbReference>
<evidence type="ECO:0000259" key="9">
    <source>
        <dbReference type="PROSITE" id="PS50111"/>
    </source>
</evidence>
<accession>A0A1Y6B847</accession>
<keyword evidence="2 8" id="KW-0812">Transmembrane</keyword>
<evidence type="ECO:0000256" key="1">
    <source>
        <dbReference type="ARBA" id="ARBA00004141"/>
    </source>
</evidence>
<dbReference type="Gene3D" id="1.10.287.950">
    <property type="entry name" value="Methyl-accepting chemotaxis protein"/>
    <property type="match status" value="1"/>
</dbReference>
<evidence type="ECO:0000313" key="12">
    <source>
        <dbReference type="Proteomes" id="UP000192920"/>
    </source>
</evidence>
<dbReference type="InterPro" id="IPR047347">
    <property type="entry name" value="YvaQ-like_sensor"/>
</dbReference>
<keyword evidence="4 8" id="KW-0472">Membrane</keyword>
<keyword evidence="5 7" id="KW-0807">Transducer</keyword>
<evidence type="ECO:0000256" key="6">
    <source>
        <dbReference type="ARBA" id="ARBA00029447"/>
    </source>
</evidence>
<dbReference type="Proteomes" id="UP000192920">
    <property type="component" value="Unassembled WGS sequence"/>
</dbReference>
<dbReference type="CDD" id="cd19411">
    <property type="entry name" value="MCP2201-like_sensor"/>
    <property type="match status" value="1"/>
</dbReference>
<dbReference type="GO" id="GO:0006935">
    <property type="term" value="P:chemotaxis"/>
    <property type="evidence" value="ECO:0007669"/>
    <property type="project" value="InterPro"/>
</dbReference>
<keyword evidence="12" id="KW-1185">Reference proteome</keyword>
<dbReference type="SUPFAM" id="SSF58104">
    <property type="entry name" value="Methyl-accepting chemotaxis protein (MCP) signaling domain"/>
    <property type="match status" value="1"/>
</dbReference>
<dbReference type="InterPro" id="IPR004090">
    <property type="entry name" value="Chemotax_Me-accpt_rcpt"/>
</dbReference>
<sequence length="539" mass="58830">MNISQRILLTLAVALLSLLGIGGNALWQQGNANSRFVYMKENTFPSIATLNEAKSALASSRLATFRHAIHNGDDRKVEQERVIAEQDKHLDDTLNRYEKELISNEEDRKQLDNDRQALRRYRDSRAQFLQLSRTHQNQEAEETLVNGEMARSATAVRDALERHVKFNIDQADKLGKENAAAYSNAITLSVTIIAAAILICGTLGFLLFTQIRRHLAEIQDTMQQVGTTLDFRLRAKADKQDEIGLTARAFNELLGKLQQSFRDIRQSIGAIDQAMEGMACNTTEIARSSEVQSESASSMAAAIEQLTVSINHVADRARDASQQTEEAGQMASQGGAVILATAHGITDVAGAIDGTAGKIARLRNDGETIASVVSVIKDIAEQTNLLALNAAIEAARAGEMGRGFAVVADEVRKLAERTSHSTMEIANVITQMKEGTHEAVNSMQEVVERVSQETGNARQANQAIEQIQGNTQRAQELVRDISDSIVEQSTASNTIAQRVEQIAQMAEENAAAASGSAEAADQLRQQARHILETVSQYQV</sequence>
<dbReference type="GO" id="GO:0004888">
    <property type="term" value="F:transmembrane signaling receptor activity"/>
    <property type="evidence" value="ECO:0007669"/>
    <property type="project" value="InterPro"/>
</dbReference>
<dbReference type="InterPro" id="IPR003660">
    <property type="entry name" value="HAMP_dom"/>
</dbReference>
<feature type="domain" description="HAMP" evidence="10">
    <location>
        <begin position="209"/>
        <end position="262"/>
    </location>
</feature>
<name>A0A1Y6B847_9NEIS</name>
<dbReference type="PRINTS" id="PR00260">
    <property type="entry name" value="CHEMTRNSDUCR"/>
</dbReference>
<dbReference type="RefSeq" id="WP_085274832.1">
    <property type="nucleotide sequence ID" value="NZ_FXAG01000002.1"/>
</dbReference>
<feature type="transmembrane region" description="Helical" evidence="8">
    <location>
        <begin position="186"/>
        <end position="208"/>
    </location>
</feature>
<dbReference type="Pfam" id="PF00672">
    <property type="entry name" value="HAMP"/>
    <property type="match status" value="1"/>
</dbReference>
<dbReference type="Pfam" id="PF00015">
    <property type="entry name" value="MCPsignal"/>
    <property type="match status" value="1"/>
</dbReference>
<dbReference type="InterPro" id="IPR024478">
    <property type="entry name" value="HlyB_4HB_MCP"/>
</dbReference>
<dbReference type="PROSITE" id="PS50111">
    <property type="entry name" value="CHEMOTAXIS_TRANSDUC_2"/>
    <property type="match status" value="1"/>
</dbReference>
<dbReference type="SMART" id="SM00283">
    <property type="entry name" value="MA"/>
    <property type="match status" value="1"/>
</dbReference>
<organism evidence="11 12">
    <name type="scientific">Pseudogulbenkiania subflava DSM 22618</name>
    <dbReference type="NCBI Taxonomy" id="1123014"/>
    <lineage>
        <taxon>Bacteria</taxon>
        <taxon>Pseudomonadati</taxon>
        <taxon>Pseudomonadota</taxon>
        <taxon>Betaproteobacteria</taxon>
        <taxon>Neisseriales</taxon>
        <taxon>Chromobacteriaceae</taxon>
        <taxon>Pseudogulbenkiania</taxon>
    </lineage>
</organism>
<dbReference type="PROSITE" id="PS50885">
    <property type="entry name" value="HAMP"/>
    <property type="match status" value="1"/>
</dbReference>
<evidence type="ECO:0000256" key="2">
    <source>
        <dbReference type="ARBA" id="ARBA00022692"/>
    </source>
</evidence>
<evidence type="ECO:0000313" key="11">
    <source>
        <dbReference type="EMBL" id="SME97849.1"/>
    </source>
</evidence>
<evidence type="ECO:0000256" key="5">
    <source>
        <dbReference type="ARBA" id="ARBA00023224"/>
    </source>
</evidence>
<comment type="similarity">
    <text evidence="6">Belongs to the methyl-accepting chemotaxis (MCP) protein family.</text>
</comment>
<comment type="subcellular location">
    <subcellularLocation>
        <location evidence="1">Membrane</location>
        <topology evidence="1">Multi-pass membrane protein</topology>
    </subcellularLocation>
</comment>
<evidence type="ECO:0000256" key="8">
    <source>
        <dbReference type="SAM" id="Phobius"/>
    </source>
</evidence>
<gene>
    <name evidence="11" type="ORF">SAMN02745746_00469</name>
</gene>
<dbReference type="GO" id="GO:0016020">
    <property type="term" value="C:membrane"/>
    <property type="evidence" value="ECO:0007669"/>
    <property type="project" value="UniProtKB-SubCell"/>
</dbReference>
<dbReference type="PANTHER" id="PTHR32089">
    <property type="entry name" value="METHYL-ACCEPTING CHEMOTAXIS PROTEIN MCPB"/>
    <property type="match status" value="1"/>
</dbReference>
<proteinExistence type="inferred from homology"/>
<dbReference type="CDD" id="cd06225">
    <property type="entry name" value="HAMP"/>
    <property type="match status" value="1"/>
</dbReference>
<reference evidence="12" key="1">
    <citation type="submission" date="2017-04" db="EMBL/GenBank/DDBJ databases">
        <authorList>
            <person name="Varghese N."/>
            <person name="Submissions S."/>
        </authorList>
    </citation>
    <scope>NUCLEOTIDE SEQUENCE [LARGE SCALE GENOMIC DNA]</scope>
    <source>
        <strain evidence="12">DSM 22618</strain>
    </source>
</reference>
<dbReference type="EMBL" id="FXAG01000002">
    <property type="protein sequence ID" value="SME97849.1"/>
    <property type="molecule type" value="Genomic_DNA"/>
</dbReference>
<evidence type="ECO:0000256" key="7">
    <source>
        <dbReference type="PROSITE-ProRule" id="PRU00284"/>
    </source>
</evidence>
<protein>
    <submittedName>
        <fullName evidence="11">Methyl-accepting chemotaxis protein</fullName>
    </submittedName>
</protein>
<dbReference type="AlphaFoldDB" id="A0A1Y6B847"/>
<evidence type="ECO:0000256" key="3">
    <source>
        <dbReference type="ARBA" id="ARBA00022989"/>
    </source>
</evidence>
<dbReference type="CDD" id="cd11386">
    <property type="entry name" value="MCP_signal"/>
    <property type="match status" value="1"/>
</dbReference>
<dbReference type="InterPro" id="IPR004089">
    <property type="entry name" value="MCPsignal_dom"/>
</dbReference>
<evidence type="ECO:0000256" key="4">
    <source>
        <dbReference type="ARBA" id="ARBA00023136"/>
    </source>
</evidence>
<dbReference type="STRING" id="1123014.SAMN02745746_00469"/>
<dbReference type="SMART" id="SM00304">
    <property type="entry name" value="HAMP"/>
    <property type="match status" value="1"/>
</dbReference>
<keyword evidence="3 8" id="KW-1133">Transmembrane helix</keyword>
<evidence type="ECO:0000259" key="10">
    <source>
        <dbReference type="PROSITE" id="PS50885"/>
    </source>
</evidence>